<reference evidence="1" key="1">
    <citation type="submission" date="2023-10" db="EMBL/GenBank/DDBJ databases">
        <title>Genome assembly of Pristionchus species.</title>
        <authorList>
            <person name="Yoshida K."/>
            <person name="Sommer R.J."/>
        </authorList>
    </citation>
    <scope>NUCLEOTIDE SEQUENCE</scope>
    <source>
        <strain evidence="1">RS0144</strain>
    </source>
</reference>
<gene>
    <name evidence="1" type="ORF">PENTCL1PPCAC_13744</name>
</gene>
<accession>A0AAV5TET5</accession>
<name>A0AAV5TET5_9BILA</name>
<feature type="non-terminal residue" evidence="1">
    <location>
        <position position="1"/>
    </location>
</feature>
<protein>
    <submittedName>
        <fullName evidence="1">Uncharacterized protein</fullName>
    </submittedName>
</protein>
<comment type="caution">
    <text evidence="1">The sequence shown here is derived from an EMBL/GenBank/DDBJ whole genome shotgun (WGS) entry which is preliminary data.</text>
</comment>
<evidence type="ECO:0000313" key="2">
    <source>
        <dbReference type="Proteomes" id="UP001432027"/>
    </source>
</evidence>
<evidence type="ECO:0000313" key="1">
    <source>
        <dbReference type="EMBL" id="GMS91569.1"/>
    </source>
</evidence>
<dbReference type="AlphaFoldDB" id="A0AAV5TET5"/>
<dbReference type="EMBL" id="BTSX01000003">
    <property type="protein sequence ID" value="GMS91569.1"/>
    <property type="molecule type" value="Genomic_DNA"/>
</dbReference>
<keyword evidence="2" id="KW-1185">Reference proteome</keyword>
<feature type="non-terminal residue" evidence="1">
    <location>
        <position position="173"/>
    </location>
</feature>
<dbReference type="Proteomes" id="UP001432027">
    <property type="component" value="Unassembled WGS sequence"/>
</dbReference>
<organism evidence="1 2">
    <name type="scientific">Pristionchus entomophagus</name>
    <dbReference type="NCBI Taxonomy" id="358040"/>
    <lineage>
        <taxon>Eukaryota</taxon>
        <taxon>Metazoa</taxon>
        <taxon>Ecdysozoa</taxon>
        <taxon>Nematoda</taxon>
        <taxon>Chromadorea</taxon>
        <taxon>Rhabditida</taxon>
        <taxon>Rhabditina</taxon>
        <taxon>Diplogasteromorpha</taxon>
        <taxon>Diplogasteroidea</taxon>
        <taxon>Neodiplogasteridae</taxon>
        <taxon>Pristionchus</taxon>
    </lineage>
</organism>
<sequence>LSLRERCDGAKTNEAFESCLSNCTKQVKHTVYYPPPPHNVSVITDVVIDGDKILEMTVTWNYIEDQERTGFYLRVSAIGKECERDFPGYFISDLKPTAKSHSIPLVHNKQELMISHDCSYRVEMHSKPYPYSDPLYTVITEHTVPTCLQGYCACKPGTVPSPINVTARPTSAG</sequence>
<proteinExistence type="predicted"/>